<reference evidence="1 2" key="2">
    <citation type="submission" date="2018-03" db="EMBL/GenBank/DDBJ databases">
        <title>The ancient ancestry and fast evolution of plastids.</title>
        <authorList>
            <person name="Moore K.R."/>
            <person name="Magnabosco C."/>
            <person name="Momper L."/>
            <person name="Gold D.A."/>
            <person name="Bosak T."/>
            <person name="Fournier G.P."/>
        </authorList>
    </citation>
    <scope>NUCLEOTIDE SEQUENCE [LARGE SCALE GENOMIC DNA]</scope>
    <source>
        <strain evidence="1 2">CCAP 1448/3</strain>
    </source>
</reference>
<sequence length="150" mass="16559">MTGKRGIFIKSPRLLGAATTFNRAYTPGATYYFNVSIPENAEGSLKQITLTQVEGEDIKYRLDETEAFEGTHRDRGADLKPIEVANNPETRTISVTFSSPVPPGKTVTIGLSPTHNPMDGVYLFKVKVFPEGDNPQALELGVGRLHFYNR</sequence>
<accession>A0A2T1C438</accession>
<keyword evidence="2" id="KW-1185">Reference proteome</keyword>
<dbReference type="Pfam" id="PF10989">
    <property type="entry name" value="DUF2808"/>
    <property type="match status" value="1"/>
</dbReference>
<proteinExistence type="predicted"/>
<reference evidence="1 2" key="1">
    <citation type="submission" date="2018-02" db="EMBL/GenBank/DDBJ databases">
        <authorList>
            <person name="Cohen D.B."/>
            <person name="Kent A.D."/>
        </authorList>
    </citation>
    <scope>NUCLEOTIDE SEQUENCE [LARGE SCALE GENOMIC DNA]</scope>
    <source>
        <strain evidence="1 2">CCAP 1448/3</strain>
    </source>
</reference>
<name>A0A2T1C438_9CYAN</name>
<evidence type="ECO:0008006" key="3">
    <source>
        <dbReference type="Google" id="ProtNLM"/>
    </source>
</evidence>
<evidence type="ECO:0000313" key="2">
    <source>
        <dbReference type="Proteomes" id="UP000238762"/>
    </source>
</evidence>
<gene>
    <name evidence="1" type="ORF">C7B64_10285</name>
</gene>
<dbReference type="Proteomes" id="UP000238762">
    <property type="component" value="Unassembled WGS sequence"/>
</dbReference>
<dbReference type="EMBL" id="PVWJ01000042">
    <property type="protein sequence ID" value="PSB03045.1"/>
    <property type="molecule type" value="Genomic_DNA"/>
</dbReference>
<dbReference type="OrthoDB" id="423147at2"/>
<comment type="caution">
    <text evidence="1">The sequence shown here is derived from an EMBL/GenBank/DDBJ whole genome shotgun (WGS) entry which is preliminary data.</text>
</comment>
<protein>
    <recommendedName>
        <fullName evidence="3">DUF2808 domain-containing protein</fullName>
    </recommendedName>
</protein>
<dbReference type="InterPro" id="IPR021256">
    <property type="entry name" value="DUF2808"/>
</dbReference>
<evidence type="ECO:0000313" key="1">
    <source>
        <dbReference type="EMBL" id="PSB03045.1"/>
    </source>
</evidence>
<dbReference type="AlphaFoldDB" id="A0A2T1C438"/>
<organism evidence="1 2">
    <name type="scientific">Merismopedia glauca CCAP 1448/3</name>
    <dbReference type="NCBI Taxonomy" id="1296344"/>
    <lineage>
        <taxon>Bacteria</taxon>
        <taxon>Bacillati</taxon>
        <taxon>Cyanobacteriota</taxon>
        <taxon>Cyanophyceae</taxon>
        <taxon>Synechococcales</taxon>
        <taxon>Merismopediaceae</taxon>
        <taxon>Merismopedia</taxon>
    </lineage>
</organism>